<dbReference type="Gene3D" id="2.60.120.10">
    <property type="entry name" value="Jelly Rolls"/>
    <property type="match status" value="1"/>
</dbReference>
<keyword evidence="9" id="KW-1185">Reference proteome</keyword>
<keyword evidence="3" id="KW-0238">DNA-binding</keyword>
<dbReference type="InterPro" id="IPR028386">
    <property type="entry name" value="CENP-C/Mif2/cnp3"/>
</dbReference>
<evidence type="ECO:0000256" key="1">
    <source>
        <dbReference type="ARBA" id="ARBA00004123"/>
    </source>
</evidence>
<dbReference type="Pfam" id="PF11699">
    <property type="entry name" value="CENP-C_C"/>
    <property type="match status" value="1"/>
</dbReference>
<accession>A0ABR4FX78</accession>
<dbReference type="PANTHER" id="PTHR16684">
    <property type="entry name" value="CENTROMERE PROTEIN C"/>
    <property type="match status" value="1"/>
</dbReference>
<evidence type="ECO:0000256" key="3">
    <source>
        <dbReference type="ARBA" id="ARBA00023125"/>
    </source>
</evidence>
<name>A0ABR4FX78_9EURO</name>
<sequence length="609" mass="65848">MAPRGQAKARDLDFSNVGKAGRRTGITLKEGKRDEHGMEEVDGIFSSPEKSPVKENGFDGSDSYDGSDGMSMDEGNGLGPADFLKGANGSRTPHLPPPVARSPTKSGMTGSPRRTPGLRSSQSPQRDLASSSPSDGRSAKADSRRDVSPLTSRSINATPSLDHSNAARNKGNKRAQKAAQVSLSDSDGDADENGDSLDQVQDDFADSFNAGDDTLLGNNSDDMDDNDAEEIPVQTTAAEKRKGPGRGRKPAGGAKATSPQETTEAQGSAQKRKRAGRPPKAQSKSTDNAEEQRPAKKAKTSEPKRRIIGPSGDPELDKVVENYINRTGPLRGRSLYILKREAPSDSATTHTRSGRASVRPLAYWKNERCVYGDEEAAEGERFPLSKIKEIIRTEELEPERKQKRRSKKSKSRKSKDDESEGEDEQYRDPYEEQGGVLHGYIRKWDPESQTATNEEEVLDIAYAPSGIETRDVKGATFRFAKLLSSPFIGSGIVELPPGGVKKPKNSKKMHMVFYVVYGRVLVDISGVQFSAGKGCVFQVPRGNYYSFANTYSKDARLFFTQGCVPTEGDETPGSASKADALDGESNTPPTRPKATSGKGRPKGKQKAAA</sequence>
<evidence type="ECO:0000256" key="4">
    <source>
        <dbReference type="ARBA" id="ARBA00023242"/>
    </source>
</evidence>
<dbReference type="EMBL" id="JBFTWV010000089">
    <property type="protein sequence ID" value="KAL2787845.1"/>
    <property type="molecule type" value="Genomic_DNA"/>
</dbReference>
<dbReference type="CDD" id="cd06993">
    <property type="entry name" value="cupin_CENP-C_C"/>
    <property type="match status" value="1"/>
</dbReference>
<evidence type="ECO:0000259" key="7">
    <source>
        <dbReference type="Pfam" id="PF15624"/>
    </source>
</evidence>
<feature type="compositionally biased region" description="Basic residues" evidence="5">
    <location>
        <begin position="599"/>
        <end position="609"/>
    </location>
</feature>
<feature type="compositionally biased region" description="Polar residues" evidence="5">
    <location>
        <begin position="257"/>
        <end position="269"/>
    </location>
</feature>
<evidence type="ECO:0000313" key="8">
    <source>
        <dbReference type="EMBL" id="KAL2787845.1"/>
    </source>
</evidence>
<feature type="compositionally biased region" description="Acidic residues" evidence="5">
    <location>
        <begin position="186"/>
        <end position="205"/>
    </location>
</feature>
<dbReference type="Proteomes" id="UP001610563">
    <property type="component" value="Unassembled WGS sequence"/>
</dbReference>
<feature type="compositionally biased region" description="Acidic residues" evidence="5">
    <location>
        <begin position="221"/>
        <end position="230"/>
    </location>
</feature>
<feature type="region of interest" description="Disordered" evidence="5">
    <location>
        <begin position="567"/>
        <end position="609"/>
    </location>
</feature>
<gene>
    <name evidence="8" type="ORF">BJX66DRAFT_271459</name>
</gene>
<organism evidence="8 9">
    <name type="scientific">Aspergillus keveii</name>
    <dbReference type="NCBI Taxonomy" id="714993"/>
    <lineage>
        <taxon>Eukaryota</taxon>
        <taxon>Fungi</taxon>
        <taxon>Dikarya</taxon>
        <taxon>Ascomycota</taxon>
        <taxon>Pezizomycotina</taxon>
        <taxon>Eurotiomycetes</taxon>
        <taxon>Eurotiomycetidae</taxon>
        <taxon>Eurotiales</taxon>
        <taxon>Aspergillaceae</taxon>
        <taxon>Aspergillus</taxon>
        <taxon>Aspergillus subgen. Nidulantes</taxon>
    </lineage>
</organism>
<feature type="domain" description="Mif2/CENP-C cupin" evidence="6">
    <location>
        <begin position="477"/>
        <end position="561"/>
    </location>
</feature>
<dbReference type="PANTHER" id="PTHR16684:SF11">
    <property type="entry name" value="CENTROMERE PROTEIN C"/>
    <property type="match status" value="1"/>
</dbReference>
<dbReference type="InterPro" id="IPR028929">
    <property type="entry name" value="Mif2_N"/>
</dbReference>
<evidence type="ECO:0000256" key="5">
    <source>
        <dbReference type="SAM" id="MobiDB-lite"/>
    </source>
</evidence>
<protein>
    <submittedName>
        <fullName evidence="8">Kinetochore CENP-C fungal-like protein</fullName>
    </submittedName>
</protein>
<feature type="compositionally biased region" description="Basic and acidic residues" evidence="5">
    <location>
        <begin position="29"/>
        <end position="39"/>
    </location>
</feature>
<reference evidence="8 9" key="1">
    <citation type="submission" date="2024-07" db="EMBL/GenBank/DDBJ databases">
        <title>Section-level genome sequencing and comparative genomics of Aspergillus sections Usti and Cavernicolus.</title>
        <authorList>
            <consortium name="Lawrence Berkeley National Laboratory"/>
            <person name="Nybo J.L."/>
            <person name="Vesth T.C."/>
            <person name="Theobald S."/>
            <person name="Frisvad J.C."/>
            <person name="Larsen T.O."/>
            <person name="Kjaerboelling I."/>
            <person name="Rothschild-Mancinelli K."/>
            <person name="Lyhne E.K."/>
            <person name="Kogle M.E."/>
            <person name="Barry K."/>
            <person name="Clum A."/>
            <person name="Na H."/>
            <person name="Ledsgaard L."/>
            <person name="Lin J."/>
            <person name="Lipzen A."/>
            <person name="Kuo A."/>
            <person name="Riley R."/>
            <person name="Mondo S."/>
            <person name="Labutti K."/>
            <person name="Haridas S."/>
            <person name="Pangalinan J."/>
            <person name="Salamov A.A."/>
            <person name="Simmons B.A."/>
            <person name="Magnuson J.K."/>
            <person name="Chen J."/>
            <person name="Drula E."/>
            <person name="Henrissat B."/>
            <person name="Wiebenga A."/>
            <person name="Lubbers R.J."/>
            <person name="Gomes A.C."/>
            <person name="Makela M.R."/>
            <person name="Stajich J."/>
            <person name="Grigoriev I.V."/>
            <person name="Mortensen U.H."/>
            <person name="De Vries R.P."/>
            <person name="Baker S.E."/>
            <person name="Andersen M.R."/>
        </authorList>
    </citation>
    <scope>NUCLEOTIDE SEQUENCE [LARGE SCALE GENOMIC DNA]</scope>
    <source>
        <strain evidence="8 9">CBS 209.92</strain>
    </source>
</reference>
<feature type="compositionally biased region" description="Basic and acidic residues" evidence="5">
    <location>
        <begin position="137"/>
        <end position="147"/>
    </location>
</feature>
<feature type="compositionally biased region" description="Basic residues" evidence="5">
    <location>
        <begin position="401"/>
        <end position="413"/>
    </location>
</feature>
<comment type="similarity">
    <text evidence="2">Belongs to the CENP-C/MIF2 family.</text>
</comment>
<comment type="subcellular location">
    <subcellularLocation>
        <location evidence="1">Nucleus</location>
    </subcellularLocation>
</comment>
<keyword evidence="4" id="KW-0539">Nucleus</keyword>
<dbReference type="SUPFAM" id="SSF51182">
    <property type="entry name" value="RmlC-like cupins"/>
    <property type="match status" value="1"/>
</dbReference>
<evidence type="ECO:0000259" key="6">
    <source>
        <dbReference type="Pfam" id="PF11699"/>
    </source>
</evidence>
<dbReference type="Pfam" id="PF15624">
    <property type="entry name" value="Mif2_N"/>
    <property type="match status" value="1"/>
</dbReference>
<feature type="region of interest" description="Disordered" evidence="5">
    <location>
        <begin position="395"/>
        <end position="432"/>
    </location>
</feature>
<feature type="compositionally biased region" description="Polar residues" evidence="5">
    <location>
        <begin position="149"/>
        <end position="167"/>
    </location>
</feature>
<comment type="caution">
    <text evidence="8">The sequence shown here is derived from an EMBL/GenBank/DDBJ whole genome shotgun (WGS) entry which is preliminary data.</text>
</comment>
<dbReference type="InterPro" id="IPR025974">
    <property type="entry name" value="Mif2/CENP-C_cupin"/>
</dbReference>
<feature type="compositionally biased region" description="Basic and acidic residues" evidence="5">
    <location>
        <begin position="290"/>
        <end position="305"/>
    </location>
</feature>
<evidence type="ECO:0000256" key="2">
    <source>
        <dbReference type="ARBA" id="ARBA00010291"/>
    </source>
</evidence>
<dbReference type="InterPro" id="IPR011051">
    <property type="entry name" value="RmlC_Cupin_sf"/>
</dbReference>
<feature type="region of interest" description="Disordered" evidence="5">
    <location>
        <begin position="1"/>
        <end position="316"/>
    </location>
</feature>
<evidence type="ECO:0000313" key="9">
    <source>
        <dbReference type="Proteomes" id="UP001610563"/>
    </source>
</evidence>
<proteinExistence type="inferred from homology"/>
<feature type="domain" description="Mif2 N-terminal" evidence="7">
    <location>
        <begin position="14"/>
        <end position="145"/>
    </location>
</feature>
<feature type="compositionally biased region" description="Low complexity" evidence="5">
    <location>
        <begin position="58"/>
        <end position="75"/>
    </location>
</feature>
<feature type="compositionally biased region" description="Polar residues" evidence="5">
    <location>
        <begin position="118"/>
        <end position="135"/>
    </location>
</feature>
<dbReference type="InterPro" id="IPR014710">
    <property type="entry name" value="RmlC-like_jellyroll"/>
</dbReference>